<dbReference type="EMBL" id="JABFAB010000004">
    <property type="protein sequence ID" value="MBA0646140.1"/>
    <property type="molecule type" value="Genomic_DNA"/>
</dbReference>
<feature type="domain" description="RNase H type-1" evidence="1">
    <location>
        <begin position="143"/>
        <end position="210"/>
    </location>
</feature>
<dbReference type="GO" id="GO:0003676">
    <property type="term" value="F:nucleic acid binding"/>
    <property type="evidence" value="ECO:0007669"/>
    <property type="project" value="InterPro"/>
</dbReference>
<dbReference type="PANTHER" id="PTHR47723">
    <property type="entry name" value="OS05G0353850 PROTEIN"/>
    <property type="match status" value="1"/>
</dbReference>
<name>A0A7J8U6W6_9ROSI</name>
<comment type="caution">
    <text evidence="2">The sequence shown here is derived from an EMBL/GenBank/DDBJ whole genome shotgun (WGS) entry which is preliminary data.</text>
</comment>
<feature type="non-terminal residue" evidence="2">
    <location>
        <position position="212"/>
    </location>
</feature>
<accession>A0A7J8U6W6</accession>
<dbReference type="Proteomes" id="UP000593573">
    <property type="component" value="Unassembled WGS sequence"/>
</dbReference>
<evidence type="ECO:0000259" key="1">
    <source>
        <dbReference type="Pfam" id="PF13456"/>
    </source>
</evidence>
<sequence>VKIVRSKYKICGVLPNSIYRSICSYIWRELGLEPSSKPSTGTKFDANSFGFSLSQKAGNDRLSWRWGTRNAFSMVETYRGMYQFDSNDSSNVWKLFWKAKDVVDTSISWMRSYYPTSKAILHSSSIAIDPKWSTPKSGWVKLNIDGTVSLSSYSFAIGGVIRDTDGIWLCGYSMSLGKDEMFKIETRSMLEGLQVAWDKGYRQVKLESNNAL</sequence>
<dbReference type="OrthoDB" id="1751754at2759"/>
<dbReference type="AlphaFoldDB" id="A0A7J8U6W6"/>
<proteinExistence type="predicted"/>
<dbReference type="GO" id="GO:0004523">
    <property type="term" value="F:RNA-DNA hybrid ribonuclease activity"/>
    <property type="evidence" value="ECO:0007669"/>
    <property type="project" value="InterPro"/>
</dbReference>
<keyword evidence="3" id="KW-1185">Reference proteome</keyword>
<evidence type="ECO:0000313" key="2">
    <source>
        <dbReference type="EMBL" id="MBA0646140.1"/>
    </source>
</evidence>
<organism evidence="2 3">
    <name type="scientific">Gossypium klotzschianum</name>
    <dbReference type="NCBI Taxonomy" id="34286"/>
    <lineage>
        <taxon>Eukaryota</taxon>
        <taxon>Viridiplantae</taxon>
        <taxon>Streptophyta</taxon>
        <taxon>Embryophyta</taxon>
        <taxon>Tracheophyta</taxon>
        <taxon>Spermatophyta</taxon>
        <taxon>Magnoliopsida</taxon>
        <taxon>eudicotyledons</taxon>
        <taxon>Gunneridae</taxon>
        <taxon>Pentapetalae</taxon>
        <taxon>rosids</taxon>
        <taxon>malvids</taxon>
        <taxon>Malvales</taxon>
        <taxon>Malvaceae</taxon>
        <taxon>Malvoideae</taxon>
        <taxon>Gossypium</taxon>
    </lineage>
</organism>
<dbReference type="InterPro" id="IPR044730">
    <property type="entry name" value="RNase_H-like_dom_plant"/>
</dbReference>
<dbReference type="Pfam" id="PF13456">
    <property type="entry name" value="RVT_3"/>
    <property type="match status" value="1"/>
</dbReference>
<dbReference type="InterPro" id="IPR053151">
    <property type="entry name" value="RNase_H-like"/>
</dbReference>
<reference evidence="2 3" key="1">
    <citation type="journal article" date="2019" name="Genome Biol. Evol.">
        <title>Insights into the evolution of the New World diploid cottons (Gossypium, subgenus Houzingenia) based on genome sequencing.</title>
        <authorList>
            <person name="Grover C.E."/>
            <person name="Arick M.A. 2nd"/>
            <person name="Thrash A."/>
            <person name="Conover J.L."/>
            <person name="Sanders W.S."/>
            <person name="Peterson D.G."/>
            <person name="Frelichowski J.E."/>
            <person name="Scheffler J.A."/>
            <person name="Scheffler B.E."/>
            <person name="Wendel J.F."/>
        </authorList>
    </citation>
    <scope>NUCLEOTIDE SEQUENCE [LARGE SCALE GENOMIC DNA]</scope>
    <source>
        <strain evidence="2">57</strain>
        <tissue evidence="2">Leaf</tissue>
    </source>
</reference>
<dbReference type="InterPro" id="IPR002156">
    <property type="entry name" value="RNaseH_domain"/>
</dbReference>
<dbReference type="CDD" id="cd06222">
    <property type="entry name" value="RNase_H_like"/>
    <property type="match status" value="1"/>
</dbReference>
<gene>
    <name evidence="2" type="ORF">Goklo_014129</name>
</gene>
<evidence type="ECO:0000313" key="3">
    <source>
        <dbReference type="Proteomes" id="UP000593573"/>
    </source>
</evidence>
<dbReference type="PANTHER" id="PTHR47723:SF24">
    <property type="entry name" value="RNASE H TYPE-1 DOMAIN-CONTAINING PROTEIN"/>
    <property type="match status" value="1"/>
</dbReference>
<protein>
    <recommendedName>
        <fullName evidence="1">RNase H type-1 domain-containing protein</fullName>
    </recommendedName>
</protein>